<evidence type="ECO:0000256" key="4">
    <source>
        <dbReference type="ARBA" id="ARBA00022989"/>
    </source>
</evidence>
<sequence>MMRLVALVHLAFWSAFSRPMRTALMIATLAGGAAGVTLTAGVLQGYARAMEALTFGAYSRSLVITENSFVEDRFGPPRLSDITHIREALGERVEAHAAWRRSGGDVRVGRYQASLQVYGVTGAFQHEADMPVARGRTLTDGETRSALRLCMLGPGAYRLLFPDGGDAESIRINGVNCEVVGVFGEPRSQLAERYRNAVIAPFTATARYFETPDRFGFQPGAHEAERLTIVLLRGVNRDAALIDADRALRRAHGASQANVSPFLFADPAAPAEALARQRDLIARLLISIAIVSVLVAVTGYAAASMAAVEMQRRDIALMMMSGASGRSILGQVLAEGIILGIAGGVTGIIIVGAAAILARTVFDFPFQLDGTVIALVLAGGALTGLVASLGPARRAAAGSPALNARA</sequence>
<evidence type="ECO:0000313" key="11">
    <source>
        <dbReference type="Proteomes" id="UP000648722"/>
    </source>
</evidence>
<feature type="domain" description="MacB-like periplasmic core" evidence="9">
    <location>
        <begin position="22"/>
        <end position="213"/>
    </location>
</feature>
<keyword evidence="5 7" id="KW-0472">Membrane</keyword>
<dbReference type="InterPro" id="IPR025857">
    <property type="entry name" value="MacB_PCD"/>
</dbReference>
<evidence type="ECO:0000259" key="8">
    <source>
        <dbReference type="Pfam" id="PF02687"/>
    </source>
</evidence>
<feature type="transmembrane region" description="Helical" evidence="7">
    <location>
        <begin position="328"/>
        <end position="358"/>
    </location>
</feature>
<keyword evidence="2" id="KW-1003">Cell membrane</keyword>
<dbReference type="InterPro" id="IPR003838">
    <property type="entry name" value="ABC3_permease_C"/>
</dbReference>
<feature type="domain" description="ABC3 transporter permease C-terminal" evidence="8">
    <location>
        <begin position="287"/>
        <end position="399"/>
    </location>
</feature>
<dbReference type="InterPro" id="IPR050250">
    <property type="entry name" value="Macrolide_Exporter_MacB"/>
</dbReference>
<evidence type="ECO:0000256" key="3">
    <source>
        <dbReference type="ARBA" id="ARBA00022692"/>
    </source>
</evidence>
<accession>A0ABQ1XY28</accession>
<dbReference type="EMBL" id="BMFS01000011">
    <property type="protein sequence ID" value="GGH06070.1"/>
    <property type="molecule type" value="Genomic_DNA"/>
</dbReference>
<evidence type="ECO:0000259" key="9">
    <source>
        <dbReference type="Pfam" id="PF12704"/>
    </source>
</evidence>
<comment type="caution">
    <text evidence="10">The sequence shown here is derived from an EMBL/GenBank/DDBJ whole genome shotgun (WGS) entry which is preliminary data.</text>
</comment>
<dbReference type="Pfam" id="PF02687">
    <property type="entry name" value="FtsX"/>
    <property type="match status" value="1"/>
</dbReference>
<dbReference type="Pfam" id="PF12704">
    <property type="entry name" value="MacB_PCD"/>
    <property type="match status" value="1"/>
</dbReference>
<dbReference type="PANTHER" id="PTHR30572:SF4">
    <property type="entry name" value="ABC TRANSPORTER PERMEASE YTRF"/>
    <property type="match status" value="1"/>
</dbReference>
<protein>
    <recommendedName>
        <fullName evidence="12">ABC3 transporter permease protein domain-containing protein</fullName>
    </recommendedName>
</protein>
<organism evidence="10 11">
    <name type="scientific">Glycocaulis albus</name>
    <dbReference type="NCBI Taxonomy" id="1382801"/>
    <lineage>
        <taxon>Bacteria</taxon>
        <taxon>Pseudomonadati</taxon>
        <taxon>Pseudomonadota</taxon>
        <taxon>Alphaproteobacteria</taxon>
        <taxon>Maricaulales</taxon>
        <taxon>Maricaulaceae</taxon>
        <taxon>Glycocaulis</taxon>
    </lineage>
</organism>
<gene>
    <name evidence="10" type="ORF">GCM10007420_23170</name>
</gene>
<comment type="subcellular location">
    <subcellularLocation>
        <location evidence="1">Cell membrane</location>
        <topology evidence="1">Multi-pass membrane protein</topology>
    </subcellularLocation>
</comment>
<keyword evidence="11" id="KW-1185">Reference proteome</keyword>
<dbReference type="RefSeq" id="WP_188452749.1">
    <property type="nucleotide sequence ID" value="NZ_BMFS01000011.1"/>
</dbReference>
<name>A0ABQ1XY28_9PROT</name>
<keyword evidence="4 7" id="KW-1133">Transmembrane helix</keyword>
<evidence type="ECO:0000256" key="5">
    <source>
        <dbReference type="ARBA" id="ARBA00023136"/>
    </source>
</evidence>
<keyword evidence="3 7" id="KW-0812">Transmembrane</keyword>
<evidence type="ECO:0000256" key="7">
    <source>
        <dbReference type="SAM" id="Phobius"/>
    </source>
</evidence>
<evidence type="ECO:0000313" key="10">
    <source>
        <dbReference type="EMBL" id="GGH06070.1"/>
    </source>
</evidence>
<feature type="transmembrane region" description="Helical" evidence="7">
    <location>
        <begin position="284"/>
        <end position="308"/>
    </location>
</feature>
<dbReference type="PANTHER" id="PTHR30572">
    <property type="entry name" value="MEMBRANE COMPONENT OF TRANSPORTER-RELATED"/>
    <property type="match status" value="1"/>
</dbReference>
<evidence type="ECO:0000256" key="2">
    <source>
        <dbReference type="ARBA" id="ARBA00022475"/>
    </source>
</evidence>
<comment type="similarity">
    <text evidence="6">Belongs to the ABC-4 integral membrane protein family.</text>
</comment>
<evidence type="ECO:0000256" key="1">
    <source>
        <dbReference type="ARBA" id="ARBA00004651"/>
    </source>
</evidence>
<dbReference type="Proteomes" id="UP000648722">
    <property type="component" value="Unassembled WGS sequence"/>
</dbReference>
<feature type="transmembrane region" description="Helical" evidence="7">
    <location>
        <begin position="370"/>
        <end position="389"/>
    </location>
</feature>
<evidence type="ECO:0000256" key="6">
    <source>
        <dbReference type="ARBA" id="ARBA00038076"/>
    </source>
</evidence>
<proteinExistence type="inferred from homology"/>
<reference evidence="11" key="1">
    <citation type="journal article" date="2019" name="Int. J. Syst. Evol. Microbiol.">
        <title>The Global Catalogue of Microorganisms (GCM) 10K type strain sequencing project: providing services to taxonomists for standard genome sequencing and annotation.</title>
        <authorList>
            <consortium name="The Broad Institute Genomics Platform"/>
            <consortium name="The Broad Institute Genome Sequencing Center for Infectious Disease"/>
            <person name="Wu L."/>
            <person name="Ma J."/>
        </authorList>
    </citation>
    <scope>NUCLEOTIDE SEQUENCE [LARGE SCALE GENOMIC DNA]</scope>
    <source>
        <strain evidence="11">CGMCC 1.12766</strain>
    </source>
</reference>
<evidence type="ECO:0008006" key="12">
    <source>
        <dbReference type="Google" id="ProtNLM"/>
    </source>
</evidence>